<evidence type="ECO:0000313" key="3">
    <source>
        <dbReference type="EMBL" id="MBX7481713.1"/>
    </source>
</evidence>
<name>A0ABS7J4A1_9SPHN</name>
<dbReference type="SUPFAM" id="SSF56281">
    <property type="entry name" value="Metallo-hydrolase/oxidoreductase"/>
    <property type="match status" value="1"/>
</dbReference>
<evidence type="ECO:0000259" key="2">
    <source>
        <dbReference type="SMART" id="SM00849"/>
    </source>
</evidence>
<organism evidence="3 4">
    <name type="scientific">Qipengyuania qiaonensis</name>
    <dbReference type="NCBI Taxonomy" id="2867240"/>
    <lineage>
        <taxon>Bacteria</taxon>
        <taxon>Pseudomonadati</taxon>
        <taxon>Pseudomonadota</taxon>
        <taxon>Alphaproteobacteria</taxon>
        <taxon>Sphingomonadales</taxon>
        <taxon>Erythrobacteraceae</taxon>
        <taxon>Qipengyuania</taxon>
    </lineage>
</organism>
<dbReference type="PANTHER" id="PTHR42951:SF18">
    <property type="entry name" value="METALLO-HYDROLASE MJ0296-RELATED"/>
    <property type="match status" value="1"/>
</dbReference>
<proteinExistence type="predicted"/>
<accession>A0ABS7J4A1</accession>
<protein>
    <submittedName>
        <fullName evidence="3">MBL fold metallo-hydrolase</fullName>
    </submittedName>
</protein>
<dbReference type="InterPro" id="IPR050855">
    <property type="entry name" value="NDM-1-like"/>
</dbReference>
<evidence type="ECO:0000256" key="1">
    <source>
        <dbReference type="SAM" id="SignalP"/>
    </source>
</evidence>
<gene>
    <name evidence="3" type="ORF">K3174_04165</name>
</gene>
<keyword evidence="4" id="KW-1185">Reference proteome</keyword>
<dbReference type="Proteomes" id="UP000755104">
    <property type="component" value="Unassembled WGS sequence"/>
</dbReference>
<dbReference type="InterPro" id="IPR036866">
    <property type="entry name" value="RibonucZ/Hydroxyglut_hydro"/>
</dbReference>
<feature type="domain" description="Metallo-beta-lactamase" evidence="2">
    <location>
        <begin position="67"/>
        <end position="236"/>
    </location>
</feature>
<dbReference type="CDD" id="cd16276">
    <property type="entry name" value="metallo-hydrolase-like_MBL-fold"/>
    <property type="match status" value="1"/>
</dbReference>
<dbReference type="EMBL" id="JAIGNO010000002">
    <property type="protein sequence ID" value="MBX7481713.1"/>
    <property type="molecule type" value="Genomic_DNA"/>
</dbReference>
<dbReference type="RefSeq" id="WP_221555888.1">
    <property type="nucleotide sequence ID" value="NZ_JAIGNO010000002.1"/>
</dbReference>
<reference evidence="3 4" key="1">
    <citation type="submission" date="2021-08" db="EMBL/GenBank/DDBJ databases">
        <title>Comparative Genomics Analysis of the Genus Qipengyuania Reveals Extensive Genetic Diversity and Metabolic Versatility, Including the Description of Fifteen Novel Species.</title>
        <authorList>
            <person name="Liu Y."/>
        </authorList>
    </citation>
    <scope>NUCLEOTIDE SEQUENCE [LARGE SCALE GENOMIC DNA]</scope>
    <source>
        <strain evidence="3 4">6D47A</strain>
    </source>
</reference>
<evidence type="ECO:0000313" key="4">
    <source>
        <dbReference type="Proteomes" id="UP000755104"/>
    </source>
</evidence>
<feature type="signal peptide" evidence="1">
    <location>
        <begin position="1"/>
        <end position="18"/>
    </location>
</feature>
<keyword evidence="1" id="KW-0732">Signal</keyword>
<comment type="caution">
    <text evidence="3">The sequence shown here is derived from an EMBL/GenBank/DDBJ whole genome shotgun (WGS) entry which is preliminary data.</text>
</comment>
<dbReference type="PANTHER" id="PTHR42951">
    <property type="entry name" value="METALLO-BETA-LACTAMASE DOMAIN-CONTAINING"/>
    <property type="match status" value="1"/>
</dbReference>
<dbReference type="SMART" id="SM00849">
    <property type="entry name" value="Lactamase_B"/>
    <property type="match status" value="1"/>
</dbReference>
<feature type="chain" id="PRO_5046111824" evidence="1">
    <location>
        <begin position="19"/>
        <end position="341"/>
    </location>
</feature>
<dbReference type="Pfam" id="PF00753">
    <property type="entry name" value="Lactamase_B"/>
    <property type="match status" value="1"/>
</dbReference>
<dbReference type="InterPro" id="IPR001279">
    <property type="entry name" value="Metallo-B-lactamas"/>
</dbReference>
<dbReference type="Gene3D" id="3.60.15.10">
    <property type="entry name" value="Ribonuclease Z/Hydroxyacylglutathione hydrolase-like"/>
    <property type="match status" value="1"/>
</dbReference>
<sequence>MKQFVAMLALALATPALAQQEPSRWDAQIERDWADLPPAAQDVPIPQGQGYLVREIAPRVFVVTEGLYQALFVVTDTGVVVVDAPPTIGRNLSRAIAETTNKPVTHVIYSHSHSDHIGAADQFGPGTVRIASAEVNAKLVRLSDPRRPAPTEVLDAPDFTLIIGDVPFRLDVRGPHHEPGNLYVYLPDQKVLMVVDIVYPGWVPFTNLGMAEDVQGFIDAHDAILGYDFDIFIGGHLSRPGTRADVETARAYVTNLIAAARDAQQRIDFGAVATETGYANRWLLVKTYMDRVADACTTTMLERWAGRLGGAAVSTPGHCWIMQEHLNINGLPASAAGQTQE</sequence>